<dbReference type="AlphaFoldDB" id="A0A0N4VFF6"/>
<dbReference type="Gene3D" id="2.40.30.70">
    <property type="entry name" value="YaeB-like"/>
    <property type="match status" value="1"/>
</dbReference>
<dbReference type="WBParaSite" id="EVEC_0000947501-mRNA-1">
    <property type="protein sequence ID" value="EVEC_0000947501-mRNA-1"/>
    <property type="gene ID" value="EVEC_0000947501"/>
</dbReference>
<sequence>MEEVKLKCLPSDDDAKQLGITPRIIGWVRSPLKRLEDCPHWQDSGPEAIIEIKSEYAPALVGVTVGQKILLITWLHKSDRTFLQGCRNKVHWKQPRGVFNSRSPARPNPIGLHEVTVLDIQTKDCQPELRVNALEALDGTPVLDIKRADR</sequence>
<evidence type="ECO:0000313" key="4">
    <source>
        <dbReference type="EMBL" id="VDD94134.1"/>
    </source>
</evidence>
<dbReference type="InterPro" id="IPR036414">
    <property type="entry name" value="YaeB_N_sf"/>
</dbReference>
<feature type="domain" description="TsaA-like" evidence="3">
    <location>
        <begin position="22"/>
        <end position="150"/>
    </location>
</feature>
<dbReference type="InterPro" id="IPR036413">
    <property type="entry name" value="YaeB-like_sf"/>
</dbReference>
<keyword evidence="1" id="KW-0949">S-adenosyl-L-methionine</keyword>
<dbReference type="PROSITE" id="PS51668">
    <property type="entry name" value="TSAA_2"/>
    <property type="match status" value="1"/>
</dbReference>
<protein>
    <submittedName>
        <fullName evidence="6">TsaA-like domain-containing protein</fullName>
    </submittedName>
</protein>
<evidence type="ECO:0000313" key="6">
    <source>
        <dbReference type="WBParaSite" id="EVEC_0000947501-mRNA-1"/>
    </source>
</evidence>
<keyword evidence="5" id="KW-1185">Reference proteome</keyword>
<dbReference type="Proteomes" id="UP000274131">
    <property type="component" value="Unassembled WGS sequence"/>
</dbReference>
<evidence type="ECO:0000256" key="2">
    <source>
        <dbReference type="ARBA" id="ARBA00033753"/>
    </source>
</evidence>
<dbReference type="InterPro" id="IPR040372">
    <property type="entry name" value="YaeB-like"/>
</dbReference>
<name>A0A0N4VFF6_ENTVE</name>
<dbReference type="InterPro" id="IPR023370">
    <property type="entry name" value="TrmO-like_N"/>
</dbReference>
<evidence type="ECO:0000256" key="1">
    <source>
        <dbReference type="ARBA" id="ARBA00022691"/>
    </source>
</evidence>
<accession>A0A0N4VFF6</accession>
<dbReference type="STRING" id="51028.A0A0N4VFF6"/>
<evidence type="ECO:0000259" key="3">
    <source>
        <dbReference type="PROSITE" id="PS51668"/>
    </source>
</evidence>
<dbReference type="CDD" id="cd09281">
    <property type="entry name" value="UPF0066"/>
    <property type="match status" value="1"/>
</dbReference>
<dbReference type="PANTHER" id="PTHR12818">
    <property type="entry name" value="TRNA (ADENINE(37)-N6)-METHYLTRANSFERASE"/>
    <property type="match status" value="1"/>
</dbReference>
<reference evidence="4 5" key="2">
    <citation type="submission" date="2018-10" db="EMBL/GenBank/DDBJ databases">
        <authorList>
            <consortium name="Pathogen Informatics"/>
        </authorList>
    </citation>
    <scope>NUCLEOTIDE SEQUENCE [LARGE SCALE GENOMIC DNA]</scope>
</reference>
<dbReference type="OrthoDB" id="4882at2759"/>
<organism evidence="6">
    <name type="scientific">Enterobius vermicularis</name>
    <name type="common">Human pinworm</name>
    <dbReference type="NCBI Taxonomy" id="51028"/>
    <lineage>
        <taxon>Eukaryota</taxon>
        <taxon>Metazoa</taxon>
        <taxon>Ecdysozoa</taxon>
        <taxon>Nematoda</taxon>
        <taxon>Chromadorea</taxon>
        <taxon>Rhabditida</taxon>
        <taxon>Spirurina</taxon>
        <taxon>Oxyuridomorpha</taxon>
        <taxon>Oxyuroidea</taxon>
        <taxon>Oxyuridae</taxon>
        <taxon>Enterobius</taxon>
    </lineage>
</organism>
<comment type="similarity">
    <text evidence="2">Belongs to the tRNA methyltransferase O family.</text>
</comment>
<dbReference type="PANTHER" id="PTHR12818:SF0">
    <property type="entry name" value="TRNA (ADENINE(37)-N6)-METHYLTRANSFERASE"/>
    <property type="match status" value="1"/>
</dbReference>
<reference evidence="6" key="1">
    <citation type="submission" date="2017-02" db="UniProtKB">
        <authorList>
            <consortium name="WormBaseParasite"/>
        </authorList>
    </citation>
    <scope>IDENTIFICATION</scope>
</reference>
<gene>
    <name evidence="4" type="ORF">EVEC_LOCUS8885</name>
</gene>
<proteinExistence type="inferred from homology"/>
<dbReference type="EMBL" id="UXUI01009673">
    <property type="protein sequence ID" value="VDD94134.1"/>
    <property type="molecule type" value="Genomic_DNA"/>
</dbReference>
<dbReference type="SUPFAM" id="SSF118196">
    <property type="entry name" value="YaeB-like"/>
    <property type="match status" value="1"/>
</dbReference>
<dbReference type="Pfam" id="PF01980">
    <property type="entry name" value="TrmO_N"/>
    <property type="match status" value="1"/>
</dbReference>
<evidence type="ECO:0000313" key="5">
    <source>
        <dbReference type="Proteomes" id="UP000274131"/>
    </source>
</evidence>